<accession>A0A2M9A5B3</accession>
<evidence type="ECO:0000313" key="2">
    <source>
        <dbReference type="EMBL" id="PJJ40906.1"/>
    </source>
</evidence>
<dbReference type="RefSeq" id="WP_100424939.1">
    <property type="nucleotide sequence ID" value="NZ_PGEX01000001.1"/>
</dbReference>
<comment type="caution">
    <text evidence="2">The sequence shown here is derived from an EMBL/GenBank/DDBJ whole genome shotgun (WGS) entry which is preliminary data.</text>
</comment>
<feature type="transmembrane region" description="Helical" evidence="1">
    <location>
        <begin position="12"/>
        <end position="30"/>
    </location>
</feature>
<dbReference type="Proteomes" id="UP000231134">
    <property type="component" value="Unassembled WGS sequence"/>
</dbReference>
<dbReference type="EMBL" id="PGEX01000001">
    <property type="protein sequence ID" value="PJJ40906.1"/>
    <property type="molecule type" value="Genomic_DNA"/>
</dbReference>
<gene>
    <name evidence="2" type="ORF">BGX16_0858</name>
</gene>
<evidence type="ECO:0000256" key="1">
    <source>
        <dbReference type="SAM" id="Phobius"/>
    </source>
</evidence>
<keyword evidence="1" id="KW-0812">Transmembrane</keyword>
<proteinExistence type="predicted"/>
<sequence length="139" mass="16515">MFEIFKAFYPVHYNFGAFALLLLLFVIFLLTKKNFKWAIIFIIVDIAFNVFIYHKTAHRVWIITETPAAQNEWDTPAPKTYKFSAPDNWVIEGDNGEKMHWCWVETWAEKFLSFDFVDRLWGTNKAKQLRGASEERLDQ</sequence>
<dbReference type="AlphaFoldDB" id="A0A2M9A5B3"/>
<evidence type="ECO:0000313" key="3">
    <source>
        <dbReference type="Proteomes" id="UP000231134"/>
    </source>
</evidence>
<organism evidence="2 3">
    <name type="scientific">Hallerella succinigenes</name>
    <dbReference type="NCBI Taxonomy" id="1896222"/>
    <lineage>
        <taxon>Bacteria</taxon>
        <taxon>Pseudomonadati</taxon>
        <taxon>Fibrobacterota</taxon>
        <taxon>Fibrobacteria</taxon>
        <taxon>Fibrobacterales</taxon>
        <taxon>Fibrobacteraceae</taxon>
        <taxon>Hallerella</taxon>
    </lineage>
</organism>
<keyword evidence="3" id="KW-1185">Reference proteome</keyword>
<reference evidence="2 3" key="1">
    <citation type="submission" date="2017-11" db="EMBL/GenBank/DDBJ databases">
        <title>Animal gut microbial communities from fecal samples from Wisconsin, USA.</title>
        <authorList>
            <person name="Neumann A."/>
        </authorList>
    </citation>
    <scope>NUCLEOTIDE SEQUENCE [LARGE SCALE GENOMIC DNA]</scope>
    <source>
        <strain evidence="2 3">UWS3</strain>
    </source>
</reference>
<feature type="transmembrane region" description="Helical" evidence="1">
    <location>
        <begin position="37"/>
        <end position="54"/>
    </location>
</feature>
<keyword evidence="1" id="KW-0472">Membrane</keyword>
<protein>
    <submittedName>
        <fullName evidence="2">Uncharacterized protein</fullName>
    </submittedName>
</protein>
<keyword evidence="1" id="KW-1133">Transmembrane helix</keyword>
<dbReference type="OrthoDB" id="9810665at2"/>
<name>A0A2M9A5B3_9BACT</name>